<protein>
    <submittedName>
        <fullName evidence="2">Uncharacterized protein</fullName>
    </submittedName>
</protein>
<evidence type="ECO:0000313" key="2">
    <source>
        <dbReference type="EMBL" id="RQW96465.1"/>
    </source>
</evidence>
<dbReference type="EMBL" id="QGTA01000113">
    <property type="protein sequence ID" value="RQW96465.1"/>
    <property type="molecule type" value="Genomic_DNA"/>
</dbReference>
<sequence length="63" mass="6700">MVRFGPVPTGVQSGPEINDRPRPTPDGRAGSPVTLVHRVTPCTTTRSDLPGARPDAGVPERRI</sequence>
<gene>
    <name evidence="2" type="ORF">DLJ60_04585</name>
</gene>
<proteinExistence type="predicted"/>
<evidence type="ECO:0000313" key="3">
    <source>
        <dbReference type="Proteomes" id="UP000274694"/>
    </source>
</evidence>
<organism evidence="2 3">
    <name type="scientific">Micromonospora chalcea</name>
    <dbReference type="NCBI Taxonomy" id="1874"/>
    <lineage>
        <taxon>Bacteria</taxon>
        <taxon>Bacillati</taxon>
        <taxon>Actinomycetota</taxon>
        <taxon>Actinomycetes</taxon>
        <taxon>Micromonosporales</taxon>
        <taxon>Micromonosporaceae</taxon>
        <taxon>Micromonospora</taxon>
    </lineage>
</organism>
<dbReference type="Proteomes" id="UP000274694">
    <property type="component" value="Unassembled WGS sequence"/>
</dbReference>
<comment type="caution">
    <text evidence="2">The sequence shown here is derived from an EMBL/GenBank/DDBJ whole genome shotgun (WGS) entry which is preliminary data.</text>
</comment>
<feature type="region of interest" description="Disordered" evidence="1">
    <location>
        <begin position="1"/>
        <end position="63"/>
    </location>
</feature>
<reference evidence="2 3" key="1">
    <citation type="submission" date="2018-05" db="EMBL/GenBank/DDBJ databases">
        <title>Micromonospora from Atacama Desert.</title>
        <authorList>
            <person name="Carro L."/>
            <person name="Goodfellow M."/>
            <person name="Klenk H.-P."/>
        </authorList>
    </citation>
    <scope>NUCLEOTIDE SEQUENCE [LARGE SCALE GENOMIC DNA]</scope>
    <source>
        <strain evidence="2 3">LB41</strain>
    </source>
</reference>
<accession>A0ABX9YCJ5</accession>
<keyword evidence="3" id="KW-1185">Reference proteome</keyword>
<evidence type="ECO:0000256" key="1">
    <source>
        <dbReference type="SAM" id="MobiDB-lite"/>
    </source>
</evidence>
<name>A0ABX9YCJ5_MICCH</name>